<protein>
    <submittedName>
        <fullName evidence="1">Uncharacterized protein</fullName>
    </submittedName>
</protein>
<reference evidence="1 2" key="1">
    <citation type="journal article" date="2020" name="ISME J.">
        <title>Comparative genomics reveals insights into cyanobacterial evolution and habitat adaptation.</title>
        <authorList>
            <person name="Chen M.Y."/>
            <person name="Teng W.K."/>
            <person name="Zhao L."/>
            <person name="Hu C.X."/>
            <person name="Zhou Y.K."/>
            <person name="Han B.P."/>
            <person name="Song L.R."/>
            <person name="Shu W.S."/>
        </authorList>
    </citation>
    <scope>NUCLEOTIDE SEQUENCE [LARGE SCALE GENOMIC DNA]</scope>
    <source>
        <strain evidence="1 2">FACHB-130</strain>
    </source>
</reference>
<sequence>MATITFSYLSHTFIKTLILSHASELILSLIAQVLSEKTQAKIHSKPLKRTLAISLEL</sequence>
<organism evidence="1 2">
    <name type="scientific">Nostoc spongiaeforme FACHB-130</name>
    <dbReference type="NCBI Taxonomy" id="1357510"/>
    <lineage>
        <taxon>Bacteria</taxon>
        <taxon>Bacillati</taxon>
        <taxon>Cyanobacteriota</taxon>
        <taxon>Cyanophyceae</taxon>
        <taxon>Nostocales</taxon>
        <taxon>Nostocaceae</taxon>
        <taxon>Nostoc</taxon>
    </lineage>
</organism>
<dbReference type="EMBL" id="JACJTB010000012">
    <property type="protein sequence ID" value="MBD2595005.1"/>
    <property type="molecule type" value="Genomic_DNA"/>
</dbReference>
<dbReference type="RefSeq" id="WP_190967839.1">
    <property type="nucleotide sequence ID" value="NZ_JACJTB010000012.1"/>
</dbReference>
<evidence type="ECO:0000313" key="1">
    <source>
        <dbReference type="EMBL" id="MBD2595005.1"/>
    </source>
</evidence>
<accession>A0ABR8FU97</accession>
<gene>
    <name evidence="1" type="ORF">H6G74_11770</name>
</gene>
<proteinExistence type="predicted"/>
<comment type="caution">
    <text evidence="1">The sequence shown here is derived from an EMBL/GenBank/DDBJ whole genome shotgun (WGS) entry which is preliminary data.</text>
</comment>
<name>A0ABR8FU97_9NOSO</name>
<keyword evidence="2" id="KW-1185">Reference proteome</keyword>
<dbReference type="Proteomes" id="UP000603457">
    <property type="component" value="Unassembled WGS sequence"/>
</dbReference>
<evidence type="ECO:0000313" key="2">
    <source>
        <dbReference type="Proteomes" id="UP000603457"/>
    </source>
</evidence>